<feature type="region of interest" description="Disordered" evidence="2">
    <location>
        <begin position="15"/>
        <end position="165"/>
    </location>
</feature>
<proteinExistence type="inferred from homology"/>
<gene>
    <name evidence="4" type="ORF">R1sor_016915</name>
</gene>
<sequence length="336" mass="36252">MDTPPIDLRALALRVIGTTESSKKRTNDQAGGSSKKLRPQGSGDSARHTRGNTRSRETTPGVESVPVPGETNQKGKGLRSETAPGPVLVAEQGEILPEHGGQNPETGANPETIQDLEAGRRTLNPQPDIMADIVPVPGNFPGNETTIPSASREEGDVQEQGDVKEQPEMGFLDTQAFNPPVGDQSMTVLIQKDRDNMTLAHSLRRAEDRVDELANILSESELDVPPEDNTPIPSGEREITPDRSDDEGEKTKAPEVSKPEITLASTASTSTEDHQKRKGCDGSVLLDSALNNPAEKDSPANFNSLRGFKTIDIIKVAVEPVYWRTAWNISSGRRDG</sequence>
<dbReference type="SUPFAM" id="SSF48113">
    <property type="entry name" value="Heme-dependent peroxidases"/>
    <property type="match status" value="1"/>
</dbReference>
<comment type="caution">
    <text evidence="4">The sequence shown here is derived from an EMBL/GenBank/DDBJ whole genome shotgun (WGS) entry which is preliminary data.</text>
</comment>
<organism evidence="4 5">
    <name type="scientific">Riccia sorocarpa</name>
    <dbReference type="NCBI Taxonomy" id="122646"/>
    <lineage>
        <taxon>Eukaryota</taxon>
        <taxon>Viridiplantae</taxon>
        <taxon>Streptophyta</taxon>
        <taxon>Embryophyta</taxon>
        <taxon>Marchantiophyta</taxon>
        <taxon>Marchantiopsida</taxon>
        <taxon>Marchantiidae</taxon>
        <taxon>Marchantiales</taxon>
        <taxon>Ricciaceae</taxon>
        <taxon>Riccia</taxon>
    </lineage>
</organism>
<dbReference type="InterPro" id="IPR002016">
    <property type="entry name" value="Haem_peroxidase"/>
</dbReference>
<dbReference type="InterPro" id="IPR010255">
    <property type="entry name" value="Haem_peroxidase_sf"/>
</dbReference>
<dbReference type="EMBL" id="JBJQOH010000004">
    <property type="protein sequence ID" value="KAL3690606.1"/>
    <property type="molecule type" value="Genomic_DNA"/>
</dbReference>
<evidence type="ECO:0000313" key="5">
    <source>
        <dbReference type="Proteomes" id="UP001633002"/>
    </source>
</evidence>
<evidence type="ECO:0000313" key="4">
    <source>
        <dbReference type="EMBL" id="KAL3690606.1"/>
    </source>
</evidence>
<feature type="compositionally biased region" description="Polar residues" evidence="2">
    <location>
        <begin position="103"/>
        <end position="112"/>
    </location>
</feature>
<protein>
    <recommendedName>
        <fullName evidence="3">Plant heme peroxidase family profile domain-containing protein</fullName>
    </recommendedName>
</protein>
<reference evidence="4 5" key="1">
    <citation type="submission" date="2024-09" db="EMBL/GenBank/DDBJ databases">
        <title>Chromosome-scale assembly of Riccia sorocarpa.</title>
        <authorList>
            <person name="Paukszto L."/>
        </authorList>
    </citation>
    <scope>NUCLEOTIDE SEQUENCE [LARGE SCALE GENOMIC DNA]</scope>
    <source>
        <strain evidence="4">LP-2024</strain>
        <tissue evidence="4">Aerial parts of the thallus</tissue>
    </source>
</reference>
<feature type="compositionally biased region" description="Basic and acidic residues" evidence="2">
    <location>
        <begin position="151"/>
        <end position="165"/>
    </location>
</feature>
<evidence type="ECO:0000256" key="1">
    <source>
        <dbReference type="RuleBase" id="RU004241"/>
    </source>
</evidence>
<feature type="region of interest" description="Disordered" evidence="2">
    <location>
        <begin position="216"/>
        <end position="280"/>
    </location>
</feature>
<dbReference type="Proteomes" id="UP001633002">
    <property type="component" value="Unassembled WGS sequence"/>
</dbReference>
<feature type="compositionally biased region" description="Basic and acidic residues" evidence="2">
    <location>
        <begin position="271"/>
        <end position="280"/>
    </location>
</feature>
<dbReference type="PROSITE" id="PS50873">
    <property type="entry name" value="PEROXIDASE_4"/>
    <property type="match status" value="1"/>
</dbReference>
<dbReference type="Pfam" id="PF00141">
    <property type="entry name" value="peroxidase"/>
    <property type="match status" value="1"/>
</dbReference>
<evidence type="ECO:0000259" key="3">
    <source>
        <dbReference type="PROSITE" id="PS50873"/>
    </source>
</evidence>
<dbReference type="Gene3D" id="1.10.520.10">
    <property type="match status" value="1"/>
</dbReference>
<comment type="similarity">
    <text evidence="1">Belongs to the peroxidase family.</text>
</comment>
<name>A0ABD3HIC6_9MARC</name>
<evidence type="ECO:0000256" key="2">
    <source>
        <dbReference type="SAM" id="MobiDB-lite"/>
    </source>
</evidence>
<feature type="compositionally biased region" description="Basic and acidic residues" evidence="2">
    <location>
        <begin position="235"/>
        <end position="258"/>
    </location>
</feature>
<keyword evidence="5" id="KW-1185">Reference proteome</keyword>
<feature type="domain" description="Plant heme peroxidase family profile" evidence="3">
    <location>
        <begin position="278"/>
        <end position="319"/>
    </location>
</feature>
<accession>A0ABD3HIC6</accession>
<dbReference type="AlphaFoldDB" id="A0ABD3HIC6"/>